<proteinExistence type="predicted"/>
<dbReference type="InParanoid" id="B4D5K2"/>
<evidence type="ECO:0000259" key="1">
    <source>
        <dbReference type="Pfam" id="PF01695"/>
    </source>
</evidence>
<evidence type="ECO:0000313" key="3">
    <source>
        <dbReference type="Proteomes" id="UP000005824"/>
    </source>
</evidence>
<keyword evidence="3" id="KW-1185">Reference proteome</keyword>
<dbReference type="Gene3D" id="3.40.50.300">
    <property type="entry name" value="P-loop containing nucleotide triphosphate hydrolases"/>
    <property type="match status" value="1"/>
</dbReference>
<dbReference type="Pfam" id="PF01695">
    <property type="entry name" value="IstB_IS21"/>
    <property type="match status" value="1"/>
</dbReference>
<sequence>MLMDLRASYDAGRTQELITRWQDCEMLVLDEFGLSGGGRDEEPMLYQVLADRYDHRRPTIITSNLEIGALREVLGFRLLNRLGE</sequence>
<evidence type="ECO:0000313" key="2">
    <source>
        <dbReference type="EMBL" id="EDY18407.1"/>
    </source>
</evidence>
<dbReference type="SUPFAM" id="SSF52540">
    <property type="entry name" value="P-loop containing nucleoside triphosphate hydrolases"/>
    <property type="match status" value="1"/>
</dbReference>
<dbReference type="InterPro" id="IPR002611">
    <property type="entry name" value="IstB_ATP-bd"/>
</dbReference>
<dbReference type="STRING" id="497964.CfE428DRAFT_4191"/>
<dbReference type="InterPro" id="IPR027417">
    <property type="entry name" value="P-loop_NTPase"/>
</dbReference>
<organism evidence="2 3">
    <name type="scientific">Chthoniobacter flavus Ellin428</name>
    <dbReference type="NCBI Taxonomy" id="497964"/>
    <lineage>
        <taxon>Bacteria</taxon>
        <taxon>Pseudomonadati</taxon>
        <taxon>Verrucomicrobiota</taxon>
        <taxon>Spartobacteria</taxon>
        <taxon>Chthoniobacterales</taxon>
        <taxon>Chthoniobacteraceae</taxon>
        <taxon>Chthoniobacter</taxon>
    </lineage>
</organism>
<dbReference type="AlphaFoldDB" id="B4D5K2"/>
<gene>
    <name evidence="2" type="ORF">CfE428DRAFT_4191</name>
</gene>
<feature type="domain" description="IstB-like ATP-binding" evidence="1">
    <location>
        <begin position="1"/>
        <end position="75"/>
    </location>
</feature>
<dbReference type="EMBL" id="ABVL01000013">
    <property type="protein sequence ID" value="EDY18407.1"/>
    <property type="molecule type" value="Genomic_DNA"/>
</dbReference>
<comment type="caution">
    <text evidence="2">The sequence shown here is derived from an EMBL/GenBank/DDBJ whole genome shotgun (WGS) entry which is preliminary data.</text>
</comment>
<dbReference type="Proteomes" id="UP000005824">
    <property type="component" value="Unassembled WGS sequence"/>
</dbReference>
<dbReference type="GO" id="GO:0005524">
    <property type="term" value="F:ATP binding"/>
    <property type="evidence" value="ECO:0007669"/>
    <property type="project" value="InterPro"/>
</dbReference>
<accession>B4D5K2</accession>
<protein>
    <submittedName>
        <fullName evidence="2">DNA replication protein DnaC</fullName>
    </submittedName>
</protein>
<reference evidence="2 3" key="1">
    <citation type="journal article" date="2011" name="J. Bacteriol.">
        <title>Genome sequence of Chthoniobacter flavus Ellin428, an aerobic heterotrophic soil bacterium.</title>
        <authorList>
            <person name="Kant R."/>
            <person name="van Passel M.W."/>
            <person name="Palva A."/>
            <person name="Lucas S."/>
            <person name="Lapidus A."/>
            <person name="Glavina Del Rio T."/>
            <person name="Dalin E."/>
            <person name="Tice H."/>
            <person name="Bruce D."/>
            <person name="Goodwin L."/>
            <person name="Pitluck S."/>
            <person name="Larimer F.W."/>
            <person name="Land M.L."/>
            <person name="Hauser L."/>
            <person name="Sangwan P."/>
            <person name="de Vos W.M."/>
            <person name="Janssen P.H."/>
            <person name="Smidt H."/>
        </authorList>
    </citation>
    <scope>NUCLEOTIDE SEQUENCE [LARGE SCALE GENOMIC DNA]</scope>
    <source>
        <strain evidence="2 3">Ellin428</strain>
    </source>
</reference>
<name>B4D5K2_9BACT</name>